<feature type="compositionally biased region" description="Polar residues" evidence="1">
    <location>
        <begin position="288"/>
        <end position="301"/>
    </location>
</feature>
<sequence>MNADDVEMEFISVMGVLVPMEVTKGVSNEAKRFVAGDVWSGEENTNQGEASNDVEHTEIKCNLSKKVKTTNCPITAKAEDSELRSKEKPKNKKKRLKSKEKKQNQVHEEEENGEDTGSKEKMTEEDVDPEIAVSAAKKQGQCGESNSLGAEETAKVIADHDYPVQVEHRRKRKRSPTRSSTSELIVDSAGVEAMNQKERVEEKPGDPCLATPVELSAKSELRKQKSIGIQSKSDPVRTPTIQTVCRKEIKALSERTGQTQRKLKKSSIAKKPRKKSILTAAKAHESQSVEIQTRTVAGKSNSRNRTKMKKNIEAAAKAVPDGTSAAQIDDYSMESTNARAHSAITSWAQPFDTTVQISPAKSRKDKRSRPTDETRPPAAKQRKTTRPRITQTWKLDSDDEKQDNSEMQNSKSIKSLPLTSEDRVSNDRSDQDCCVYPECPQPALSKSRCAKHNGRPRCSLPDCTKFAHSGGNCIAHGGGSRCTEEGCGRRARSQGKCYTHGGGILCSHPNCTTRAKTKGKCVAHGGGTVCSEKECDKLVTANGKCISHGGWVNCSQPGCEKRVQLRGKCMEHSECDFPESDQPTKRFRKTTIKSDGMSILPAKRHRILSVGKSTAVETVDKPAKRAKEAKKAATTTELDETTMALRSGQRIKLVTRSSTSGYGEFQSAEDALQMALKLSEIEY</sequence>
<protein>
    <recommendedName>
        <fullName evidence="2">WRKY19-like zinc finger domain-containing protein</fullName>
    </recommendedName>
</protein>
<evidence type="ECO:0000313" key="4">
    <source>
        <dbReference type="EMBL" id="KAG2985566.1"/>
    </source>
</evidence>
<dbReference type="EMBL" id="RCMV01000405">
    <property type="protein sequence ID" value="KAG3217716.1"/>
    <property type="molecule type" value="Genomic_DNA"/>
</dbReference>
<dbReference type="EMBL" id="RCML01000209">
    <property type="protein sequence ID" value="KAG2985566.1"/>
    <property type="molecule type" value="Genomic_DNA"/>
</dbReference>
<feature type="region of interest" description="Disordered" evidence="1">
    <location>
        <begin position="253"/>
        <end position="324"/>
    </location>
</feature>
<comment type="caution">
    <text evidence="6">The sequence shown here is derived from an EMBL/GenBank/DDBJ whole genome shotgun (WGS) entry which is preliminary data.</text>
</comment>
<dbReference type="EMBL" id="MJFZ01000292">
    <property type="protein sequence ID" value="RAW32105.1"/>
    <property type="molecule type" value="Genomic_DNA"/>
</dbReference>
<feature type="region of interest" description="Disordered" evidence="1">
    <location>
        <begin position="70"/>
        <end position="241"/>
    </location>
</feature>
<evidence type="ECO:0000256" key="1">
    <source>
        <dbReference type="SAM" id="MobiDB-lite"/>
    </source>
</evidence>
<evidence type="ECO:0000313" key="7">
    <source>
        <dbReference type="Proteomes" id="UP000251314"/>
    </source>
</evidence>
<dbReference type="Pfam" id="PF24906">
    <property type="entry name" value="Zf_WRKY19"/>
    <property type="match status" value="1"/>
</dbReference>
<name>A0A329S5T9_9STRA</name>
<dbReference type="STRING" id="29920.A0A329S5T9"/>
<organism evidence="6 7">
    <name type="scientific">Phytophthora cactorum</name>
    <dbReference type="NCBI Taxonomy" id="29920"/>
    <lineage>
        <taxon>Eukaryota</taxon>
        <taxon>Sar</taxon>
        <taxon>Stramenopiles</taxon>
        <taxon>Oomycota</taxon>
        <taxon>Peronosporomycetes</taxon>
        <taxon>Peronosporales</taxon>
        <taxon>Peronosporaceae</taxon>
        <taxon>Phytophthora</taxon>
    </lineage>
</organism>
<dbReference type="VEuPathDB" id="FungiDB:PC110_g11540"/>
<evidence type="ECO:0000313" key="6">
    <source>
        <dbReference type="EMBL" id="RAW32105.1"/>
    </source>
</evidence>
<feature type="compositionally biased region" description="Polar residues" evidence="1">
    <location>
        <begin position="350"/>
        <end position="359"/>
    </location>
</feature>
<feature type="compositionally biased region" description="Basic residues" evidence="1">
    <location>
        <begin position="89"/>
        <end position="100"/>
    </location>
</feature>
<reference evidence="6 7" key="1">
    <citation type="submission" date="2018-01" db="EMBL/GenBank/DDBJ databases">
        <title>Draft genome of the strawberry crown rot pathogen Phytophthora cactorum.</title>
        <authorList>
            <person name="Armitage A.D."/>
            <person name="Lysoe E."/>
            <person name="Nellist C.F."/>
            <person name="Harrison R.J."/>
            <person name="Brurberg M.B."/>
        </authorList>
    </citation>
    <scope>NUCLEOTIDE SEQUENCE [LARGE SCALE GENOMIC DNA]</scope>
    <source>
        <strain evidence="6 7">10300</strain>
    </source>
</reference>
<dbReference type="Proteomes" id="UP000760860">
    <property type="component" value="Unassembled WGS sequence"/>
</dbReference>
<feature type="region of interest" description="Disordered" evidence="1">
    <location>
        <begin position="350"/>
        <end position="424"/>
    </location>
</feature>
<feature type="compositionally biased region" description="Basic and acidic residues" evidence="1">
    <location>
        <begin position="77"/>
        <end position="88"/>
    </location>
</feature>
<dbReference type="Proteomes" id="UP000736787">
    <property type="component" value="Unassembled WGS sequence"/>
</dbReference>
<feature type="compositionally biased region" description="Basic residues" evidence="1">
    <location>
        <begin position="261"/>
        <end position="276"/>
    </location>
</feature>
<reference evidence="3" key="2">
    <citation type="submission" date="2018-10" db="EMBL/GenBank/DDBJ databases">
        <title>Effector identification in a new, highly contiguous assembly of the strawberry crown rot pathogen Phytophthora cactorum.</title>
        <authorList>
            <person name="Armitage A.D."/>
            <person name="Nellist C.F."/>
            <person name="Bates H."/>
            <person name="Vickerstaff R.J."/>
            <person name="Harrison R.J."/>
        </authorList>
    </citation>
    <scope>NUCLEOTIDE SEQUENCE</scope>
    <source>
        <strain evidence="3">4040</strain>
        <strain evidence="4">P415</strain>
        <strain evidence="5">P421</strain>
    </source>
</reference>
<proteinExistence type="predicted"/>
<dbReference type="OrthoDB" id="127380at2759"/>
<evidence type="ECO:0000259" key="2">
    <source>
        <dbReference type="Pfam" id="PF24906"/>
    </source>
</evidence>
<dbReference type="PANTHER" id="PTHR31827:SF1">
    <property type="entry name" value="EMB|CAB89363.1"/>
    <property type="match status" value="1"/>
</dbReference>
<dbReference type="AlphaFoldDB" id="A0A329S5T9"/>
<feature type="domain" description="WRKY19-like zinc finger" evidence="2">
    <location>
        <begin position="457"/>
        <end position="478"/>
    </location>
</feature>
<keyword evidence="7" id="KW-1185">Reference proteome</keyword>
<feature type="compositionally biased region" description="Basic and acidic residues" evidence="1">
    <location>
        <begin position="195"/>
        <end position="205"/>
    </location>
</feature>
<dbReference type="EMBL" id="RCMK01000378">
    <property type="protein sequence ID" value="KAG2932484.1"/>
    <property type="molecule type" value="Genomic_DNA"/>
</dbReference>
<dbReference type="Proteomes" id="UP000251314">
    <property type="component" value="Unassembled WGS sequence"/>
</dbReference>
<evidence type="ECO:0000313" key="5">
    <source>
        <dbReference type="EMBL" id="KAG3217716.1"/>
    </source>
</evidence>
<dbReference type="PANTHER" id="PTHR31827">
    <property type="entry name" value="EMB|CAB89363.1"/>
    <property type="match status" value="1"/>
</dbReference>
<accession>A0A329S5T9</accession>
<feature type="compositionally biased region" description="Polar residues" evidence="1">
    <location>
        <begin position="227"/>
        <end position="241"/>
    </location>
</feature>
<dbReference type="Proteomes" id="UP000697107">
    <property type="component" value="Unassembled WGS sequence"/>
</dbReference>
<dbReference type="InterPro" id="IPR056866">
    <property type="entry name" value="Znf_WRKY19"/>
</dbReference>
<gene>
    <name evidence="6" type="ORF">PC110_g11540</name>
    <name evidence="3" type="ORF">PC117_g13132</name>
    <name evidence="4" type="ORF">PC118_g8251</name>
    <name evidence="5" type="ORF">PC129_g11465</name>
</gene>
<feature type="compositionally biased region" description="Basic and acidic residues" evidence="1">
    <location>
        <begin position="152"/>
        <end position="162"/>
    </location>
</feature>
<evidence type="ECO:0000313" key="3">
    <source>
        <dbReference type="EMBL" id="KAG2932484.1"/>
    </source>
</evidence>